<sequence>MADLDNIQFENEQTIHQNSTIKSNLKKKFSNLDNKTGRKLHEIHKKFYVNLEETKLILKNNQVEVSETAETLFQKEINKKRRKYKRIILENVVIEDDLFNLFITGLEAENIIIQK</sequence>
<keyword evidence="2" id="KW-1185">Reference proteome</keyword>
<dbReference type="EMBL" id="CAJVPM010009854">
    <property type="protein sequence ID" value="CAG8567575.1"/>
    <property type="molecule type" value="Genomic_DNA"/>
</dbReference>
<evidence type="ECO:0000313" key="1">
    <source>
        <dbReference type="EMBL" id="CAG8567575.1"/>
    </source>
</evidence>
<organism evidence="1 2">
    <name type="scientific">Scutellospora calospora</name>
    <dbReference type="NCBI Taxonomy" id="85575"/>
    <lineage>
        <taxon>Eukaryota</taxon>
        <taxon>Fungi</taxon>
        <taxon>Fungi incertae sedis</taxon>
        <taxon>Mucoromycota</taxon>
        <taxon>Glomeromycotina</taxon>
        <taxon>Glomeromycetes</taxon>
        <taxon>Diversisporales</taxon>
        <taxon>Gigasporaceae</taxon>
        <taxon>Scutellospora</taxon>
    </lineage>
</organism>
<name>A0ACA9M8T4_9GLOM</name>
<protein>
    <submittedName>
        <fullName evidence="1">5793_t:CDS:1</fullName>
    </submittedName>
</protein>
<evidence type="ECO:0000313" key="2">
    <source>
        <dbReference type="Proteomes" id="UP000789860"/>
    </source>
</evidence>
<dbReference type="Proteomes" id="UP000789860">
    <property type="component" value="Unassembled WGS sequence"/>
</dbReference>
<proteinExistence type="predicted"/>
<gene>
    <name evidence="1" type="ORF">SCALOS_LOCUS5729</name>
</gene>
<accession>A0ACA9M8T4</accession>
<comment type="caution">
    <text evidence="1">The sequence shown here is derived from an EMBL/GenBank/DDBJ whole genome shotgun (WGS) entry which is preliminary data.</text>
</comment>
<reference evidence="1" key="1">
    <citation type="submission" date="2021-06" db="EMBL/GenBank/DDBJ databases">
        <authorList>
            <person name="Kallberg Y."/>
            <person name="Tangrot J."/>
            <person name="Rosling A."/>
        </authorList>
    </citation>
    <scope>NUCLEOTIDE SEQUENCE</scope>
    <source>
        <strain evidence="1">AU212A</strain>
    </source>
</reference>